<reference evidence="1 2" key="1">
    <citation type="submission" date="2018-06" db="EMBL/GenBank/DDBJ databases">
        <title>A transcriptomic atlas of mushroom development highlights an independent origin of complex multicellularity.</title>
        <authorList>
            <consortium name="DOE Joint Genome Institute"/>
            <person name="Krizsan K."/>
            <person name="Almasi E."/>
            <person name="Merenyi Z."/>
            <person name="Sahu N."/>
            <person name="Viragh M."/>
            <person name="Koszo T."/>
            <person name="Mondo S."/>
            <person name="Kiss B."/>
            <person name="Balint B."/>
            <person name="Kues U."/>
            <person name="Barry K."/>
            <person name="Hegedus J.C."/>
            <person name="Henrissat B."/>
            <person name="Johnson J."/>
            <person name="Lipzen A."/>
            <person name="Ohm R."/>
            <person name="Nagy I."/>
            <person name="Pangilinan J."/>
            <person name="Yan J."/>
            <person name="Xiong Y."/>
            <person name="Grigoriev I.V."/>
            <person name="Hibbett D.S."/>
            <person name="Nagy L.G."/>
        </authorList>
    </citation>
    <scope>NUCLEOTIDE SEQUENCE [LARGE SCALE GENOMIC DNA]</scope>
    <source>
        <strain evidence="1 2">SZMC22713</strain>
    </source>
</reference>
<sequence>MRQDSEESEYSSSYGEFDYDLDDELDFTPKSGQVVWVYVKDMATWYPGFVMNLRCKDIRDRHGRIQMAYPVKYRRNLRRHFSSMLGEMKPDTQEVRQLLAEAGVDVRMQLSEAGDELNDKLRRRGLWR</sequence>
<accession>A0A4Y7Q3Q8</accession>
<protein>
    <recommendedName>
        <fullName evidence="3">PWWP domain-containing protein</fullName>
    </recommendedName>
</protein>
<evidence type="ECO:0000313" key="2">
    <source>
        <dbReference type="Proteomes" id="UP000294933"/>
    </source>
</evidence>
<dbReference type="Proteomes" id="UP000294933">
    <property type="component" value="Unassembled WGS sequence"/>
</dbReference>
<dbReference type="VEuPathDB" id="FungiDB:BD410DRAFT_256119"/>
<evidence type="ECO:0008006" key="3">
    <source>
        <dbReference type="Google" id="ProtNLM"/>
    </source>
</evidence>
<organism evidence="1 2">
    <name type="scientific">Rickenella mellea</name>
    <dbReference type="NCBI Taxonomy" id="50990"/>
    <lineage>
        <taxon>Eukaryota</taxon>
        <taxon>Fungi</taxon>
        <taxon>Dikarya</taxon>
        <taxon>Basidiomycota</taxon>
        <taxon>Agaricomycotina</taxon>
        <taxon>Agaricomycetes</taxon>
        <taxon>Hymenochaetales</taxon>
        <taxon>Rickenellaceae</taxon>
        <taxon>Rickenella</taxon>
    </lineage>
</organism>
<evidence type="ECO:0000313" key="1">
    <source>
        <dbReference type="EMBL" id="TDL22293.1"/>
    </source>
</evidence>
<keyword evidence="2" id="KW-1185">Reference proteome</keyword>
<dbReference type="AlphaFoldDB" id="A0A4Y7Q3Q8"/>
<name>A0A4Y7Q3Q8_9AGAM</name>
<proteinExistence type="predicted"/>
<dbReference type="EMBL" id="ML170175">
    <property type="protein sequence ID" value="TDL22293.1"/>
    <property type="molecule type" value="Genomic_DNA"/>
</dbReference>
<dbReference type="OrthoDB" id="3205170at2759"/>
<gene>
    <name evidence="1" type="ORF">BD410DRAFT_256119</name>
</gene>